<dbReference type="OrthoDB" id="9773841at2"/>
<dbReference type="PANTHER" id="PTHR46434">
    <property type="entry name" value="GENETIC INTERACTOR OF PROHIBITINS 3, MITOCHONDRIAL"/>
    <property type="match status" value="1"/>
</dbReference>
<dbReference type="InterPro" id="IPR030378">
    <property type="entry name" value="G_CP_dom"/>
</dbReference>
<dbReference type="SUPFAM" id="SSF52540">
    <property type="entry name" value="P-loop containing nucleoside triphosphate hydrolases"/>
    <property type="match status" value="1"/>
</dbReference>
<dbReference type="CDD" id="cd00882">
    <property type="entry name" value="Ras_like_GTPase"/>
    <property type="match status" value="1"/>
</dbReference>
<dbReference type="PROSITE" id="PS51721">
    <property type="entry name" value="G_CP"/>
    <property type="match status" value="1"/>
</dbReference>
<dbReference type="RefSeq" id="WP_092035294.1">
    <property type="nucleotide sequence ID" value="NZ_FOOK01000001.1"/>
</dbReference>
<dbReference type="CDD" id="cd01855">
    <property type="entry name" value="YqeH"/>
    <property type="match status" value="1"/>
</dbReference>
<dbReference type="Gene3D" id="3.40.50.300">
    <property type="entry name" value="P-loop containing nucleotide triphosphate hydrolases"/>
    <property type="match status" value="1"/>
</dbReference>
<protein>
    <recommendedName>
        <fullName evidence="1">CP-type G domain-containing protein</fullName>
    </recommendedName>
</protein>
<evidence type="ECO:0000259" key="1">
    <source>
        <dbReference type="PROSITE" id="PS51721"/>
    </source>
</evidence>
<dbReference type="InterPro" id="IPR048422">
    <property type="entry name" value="NOA1/YqeH-like_C"/>
</dbReference>
<dbReference type="GO" id="GO:0005525">
    <property type="term" value="F:GTP binding"/>
    <property type="evidence" value="ECO:0007669"/>
    <property type="project" value="InterPro"/>
</dbReference>
<keyword evidence="3" id="KW-1185">Reference proteome</keyword>
<dbReference type="Pfam" id="PF01926">
    <property type="entry name" value="MMR_HSR1"/>
    <property type="match status" value="1"/>
</dbReference>
<feature type="domain" description="CP-type G" evidence="1">
    <location>
        <begin position="60"/>
        <end position="223"/>
    </location>
</feature>
<accession>A0A1I2K6U6</accession>
<dbReference type="PANTHER" id="PTHR46434:SF1">
    <property type="entry name" value="GENETIC INTERACTOR OF PROHIBITINS 3, MITOCHONDRIAL"/>
    <property type="match status" value="1"/>
</dbReference>
<reference evidence="2 3" key="1">
    <citation type="submission" date="2016-10" db="EMBL/GenBank/DDBJ databases">
        <authorList>
            <person name="de Groot N.N."/>
        </authorList>
    </citation>
    <scope>NUCLEOTIDE SEQUENCE [LARGE SCALE GENOMIC DNA]</scope>
    <source>
        <strain evidence="2 3">DSM 44945</strain>
    </source>
</reference>
<dbReference type="InterPro" id="IPR027417">
    <property type="entry name" value="P-loop_NTPase"/>
</dbReference>
<name>A0A1I2K6U6_9BACL</name>
<evidence type="ECO:0000313" key="2">
    <source>
        <dbReference type="EMBL" id="SFF62875.1"/>
    </source>
</evidence>
<sequence length="366" mass="41438">MTEGTRCEGCGALLQTEDPARPGYVPEAALERENPVCRRCFRIRHYNEVARVEQDPDAYLRLLQRIGQTDSLVVWVTDLFDFAGSWIPGIQRHLVQNDILLVANKIDLFPKSVKRGRLTEWVRRSAENLGLRPVGVVLCSAAKGLHIDEVIAAIEKHRRGRDAYVVGTTNVGKSTLINRILREEGGEGGEITTSPYPGTTLDVIRIPLEDGRALIDTPGIVRRDRLSEWVSPEDLRVIVPRREIHPRVYQLNDRQTLFFGGLVRFDFVKGPRQPFVCYISNDLYVHRTKWEKADEVYARHRGELLSPPSGTADLPEMERHEFRLAEGEKRDLVIPGLGWIAAGKMEAEIHVWAPRGIPVEVRPAII</sequence>
<gene>
    <name evidence="2" type="ORF">SAMN04488025_10121</name>
</gene>
<dbReference type="AlphaFoldDB" id="A0A1I2K6U6"/>
<dbReference type="NCBIfam" id="TIGR03597">
    <property type="entry name" value="GTPase_YqeH"/>
    <property type="match status" value="1"/>
</dbReference>
<dbReference type="InterPro" id="IPR019988">
    <property type="entry name" value="GTP-bd_ribosome_bgen_YqeH"/>
</dbReference>
<dbReference type="InterPro" id="IPR050896">
    <property type="entry name" value="Mito_lipid_metab_GTPase"/>
</dbReference>
<organism evidence="2 3">
    <name type="scientific">Planifilum fulgidum</name>
    <dbReference type="NCBI Taxonomy" id="201973"/>
    <lineage>
        <taxon>Bacteria</taxon>
        <taxon>Bacillati</taxon>
        <taxon>Bacillota</taxon>
        <taxon>Bacilli</taxon>
        <taxon>Bacillales</taxon>
        <taxon>Thermoactinomycetaceae</taxon>
        <taxon>Planifilum</taxon>
    </lineage>
</organism>
<dbReference type="Proteomes" id="UP000198661">
    <property type="component" value="Unassembled WGS sequence"/>
</dbReference>
<dbReference type="Pfam" id="PF21516">
    <property type="entry name" value="YqeH-like_C"/>
    <property type="match status" value="1"/>
</dbReference>
<evidence type="ECO:0000313" key="3">
    <source>
        <dbReference type="Proteomes" id="UP000198661"/>
    </source>
</evidence>
<proteinExistence type="predicted"/>
<dbReference type="EMBL" id="FOOK01000001">
    <property type="protein sequence ID" value="SFF62875.1"/>
    <property type="molecule type" value="Genomic_DNA"/>
</dbReference>
<dbReference type="InterPro" id="IPR006073">
    <property type="entry name" value="GTP-bd"/>
</dbReference>
<dbReference type="STRING" id="201973.SAMN04488025_10121"/>